<reference evidence="10" key="1">
    <citation type="journal article" date="2019" name="Int. J. Syst. Evol. Microbiol.">
        <title>The Global Catalogue of Microorganisms (GCM) 10K type strain sequencing project: providing services to taxonomists for standard genome sequencing and annotation.</title>
        <authorList>
            <consortium name="The Broad Institute Genomics Platform"/>
            <consortium name="The Broad Institute Genome Sequencing Center for Infectious Disease"/>
            <person name="Wu L."/>
            <person name="Ma J."/>
        </authorList>
    </citation>
    <scope>NUCLEOTIDE SEQUENCE [LARGE SCALE GENOMIC DNA]</scope>
    <source>
        <strain evidence="10">CCUG 55608</strain>
    </source>
</reference>
<feature type="domain" description="YetF C-terminal" evidence="8">
    <location>
        <begin position="102"/>
        <end position="176"/>
    </location>
</feature>
<dbReference type="RefSeq" id="WP_265989818.1">
    <property type="nucleotide sequence ID" value="NZ_CP110973.1"/>
</dbReference>
<keyword evidence="4 7" id="KW-0812">Transmembrane</keyword>
<keyword evidence="5 7" id="KW-1133">Transmembrane helix</keyword>
<dbReference type="Pfam" id="PF04239">
    <property type="entry name" value="DUF421"/>
    <property type="match status" value="1"/>
</dbReference>
<dbReference type="InterPro" id="IPR007353">
    <property type="entry name" value="DUF421"/>
</dbReference>
<evidence type="ECO:0000256" key="4">
    <source>
        <dbReference type="ARBA" id="ARBA00022692"/>
    </source>
</evidence>
<evidence type="ECO:0000256" key="2">
    <source>
        <dbReference type="ARBA" id="ARBA00006448"/>
    </source>
</evidence>
<dbReference type="InterPro" id="IPR023090">
    <property type="entry name" value="UPF0702_alpha/beta_dom_sf"/>
</dbReference>
<evidence type="ECO:0000313" key="10">
    <source>
        <dbReference type="Proteomes" id="UP001597116"/>
    </source>
</evidence>
<dbReference type="PANTHER" id="PTHR34582:SF6">
    <property type="entry name" value="UPF0702 TRANSMEMBRANE PROTEIN YCAP"/>
    <property type="match status" value="1"/>
</dbReference>
<comment type="similarity">
    <text evidence="2">Belongs to the UPF0702 family.</text>
</comment>
<name>A0ABW3QDE4_9BACT</name>
<sequence length="229" mass="25210">MEKEAIYLSDWMRILLGEVPGSFYLEILLRATVVYLLLVGSMRLMGRRMASQLSRNEMAAMISLAAAIGVPILDASRGLLPAVIIALVVIFVQRLISYLAAKNENFEGISQGISASLVENSVLQLENMQSSRVARELLFAQLRSEGLTHLGLVKRLYMEANGAFTLIRQPDPQPGLSVLPEWDEDFVNQQSPQADRYVCYHCGNPQPTGSKGAGACPNCGNDNWVQAIR</sequence>
<evidence type="ECO:0000256" key="1">
    <source>
        <dbReference type="ARBA" id="ARBA00004651"/>
    </source>
</evidence>
<evidence type="ECO:0000256" key="6">
    <source>
        <dbReference type="ARBA" id="ARBA00023136"/>
    </source>
</evidence>
<keyword evidence="6 7" id="KW-0472">Membrane</keyword>
<evidence type="ECO:0000259" key="8">
    <source>
        <dbReference type="Pfam" id="PF04239"/>
    </source>
</evidence>
<dbReference type="Gene3D" id="3.30.240.20">
    <property type="entry name" value="bsu07140 like domains"/>
    <property type="match status" value="1"/>
</dbReference>
<gene>
    <name evidence="9" type="ORF">ACFQ4C_03525</name>
</gene>
<feature type="transmembrane region" description="Helical" evidence="7">
    <location>
        <begin position="58"/>
        <end position="73"/>
    </location>
</feature>
<dbReference type="Proteomes" id="UP001597116">
    <property type="component" value="Unassembled WGS sequence"/>
</dbReference>
<evidence type="ECO:0000256" key="5">
    <source>
        <dbReference type="ARBA" id="ARBA00022989"/>
    </source>
</evidence>
<evidence type="ECO:0000256" key="3">
    <source>
        <dbReference type="ARBA" id="ARBA00022475"/>
    </source>
</evidence>
<dbReference type="EMBL" id="JBHTLP010000002">
    <property type="protein sequence ID" value="MFD1140158.1"/>
    <property type="molecule type" value="Genomic_DNA"/>
</dbReference>
<evidence type="ECO:0000256" key="7">
    <source>
        <dbReference type="SAM" id="Phobius"/>
    </source>
</evidence>
<accession>A0ABW3QDE4</accession>
<dbReference type="PANTHER" id="PTHR34582">
    <property type="entry name" value="UPF0702 TRANSMEMBRANE PROTEIN YCAP"/>
    <property type="match status" value="1"/>
</dbReference>
<proteinExistence type="inferred from homology"/>
<organism evidence="9 10">
    <name type="scientific">Larkinella insperata</name>
    <dbReference type="NCBI Taxonomy" id="332158"/>
    <lineage>
        <taxon>Bacteria</taxon>
        <taxon>Pseudomonadati</taxon>
        <taxon>Bacteroidota</taxon>
        <taxon>Cytophagia</taxon>
        <taxon>Cytophagales</taxon>
        <taxon>Spirosomataceae</taxon>
        <taxon>Larkinella</taxon>
    </lineage>
</organism>
<protein>
    <submittedName>
        <fullName evidence="9">DUF421 domain-containing protein</fullName>
    </submittedName>
</protein>
<keyword evidence="10" id="KW-1185">Reference proteome</keyword>
<evidence type="ECO:0000313" key="9">
    <source>
        <dbReference type="EMBL" id="MFD1140158.1"/>
    </source>
</evidence>
<comment type="caution">
    <text evidence="9">The sequence shown here is derived from an EMBL/GenBank/DDBJ whole genome shotgun (WGS) entry which is preliminary data.</text>
</comment>
<comment type="subcellular location">
    <subcellularLocation>
        <location evidence="1">Cell membrane</location>
        <topology evidence="1">Multi-pass membrane protein</topology>
    </subcellularLocation>
</comment>
<keyword evidence="3" id="KW-1003">Cell membrane</keyword>
<feature type="transmembrane region" description="Helical" evidence="7">
    <location>
        <begin position="79"/>
        <end position="101"/>
    </location>
</feature>